<sequence>MIRKWNIILDSGTDLLSRNLLKKRTEEKYSVYQIYYYVFRFPLFVVTLFSYDVASIWKRIPN</sequence>
<dbReference type="EMBL" id="QSCO01000022">
    <property type="protein sequence ID" value="RGY04729.1"/>
    <property type="molecule type" value="Genomic_DNA"/>
</dbReference>
<keyword evidence="1" id="KW-0812">Transmembrane</keyword>
<keyword evidence="1" id="KW-0472">Membrane</keyword>
<proteinExistence type="predicted"/>
<reference evidence="2 3" key="1">
    <citation type="submission" date="2018-08" db="EMBL/GenBank/DDBJ databases">
        <title>A genome reference for cultivated species of the human gut microbiota.</title>
        <authorList>
            <person name="Zou Y."/>
            <person name="Xue W."/>
            <person name="Luo G."/>
        </authorList>
    </citation>
    <scope>NUCLEOTIDE SEQUENCE [LARGE SCALE GENOMIC DNA]</scope>
    <source>
        <strain evidence="2 3">OF03-11</strain>
    </source>
</reference>
<protein>
    <submittedName>
        <fullName evidence="2">Uncharacterized protein</fullName>
    </submittedName>
</protein>
<dbReference type="AlphaFoldDB" id="A0A3D1UGW8"/>
<accession>A0A3D1UGW8</accession>
<gene>
    <name evidence="2" type="ORF">DXA53_14735</name>
</gene>
<evidence type="ECO:0000313" key="3">
    <source>
        <dbReference type="Proteomes" id="UP000284434"/>
    </source>
</evidence>
<keyword evidence="1" id="KW-1133">Transmembrane helix</keyword>
<dbReference type="Proteomes" id="UP000284434">
    <property type="component" value="Unassembled WGS sequence"/>
</dbReference>
<name>A0A3D1UGW8_9BACT</name>
<evidence type="ECO:0000256" key="1">
    <source>
        <dbReference type="SAM" id="Phobius"/>
    </source>
</evidence>
<organism evidence="2 3">
    <name type="scientific">Odoribacter splanchnicus</name>
    <dbReference type="NCBI Taxonomy" id="28118"/>
    <lineage>
        <taxon>Bacteria</taxon>
        <taxon>Pseudomonadati</taxon>
        <taxon>Bacteroidota</taxon>
        <taxon>Bacteroidia</taxon>
        <taxon>Bacteroidales</taxon>
        <taxon>Odoribacteraceae</taxon>
        <taxon>Odoribacter</taxon>
    </lineage>
</organism>
<evidence type="ECO:0000313" key="2">
    <source>
        <dbReference type="EMBL" id="RGY04729.1"/>
    </source>
</evidence>
<feature type="transmembrane region" description="Helical" evidence="1">
    <location>
        <begin position="34"/>
        <end position="54"/>
    </location>
</feature>
<comment type="caution">
    <text evidence="2">The sequence shown here is derived from an EMBL/GenBank/DDBJ whole genome shotgun (WGS) entry which is preliminary data.</text>
</comment>